<dbReference type="UniPathway" id="UPA00079"/>
<dbReference type="EC" id="4.2.1.151" evidence="4"/>
<dbReference type="Pfam" id="PF02621">
    <property type="entry name" value="VitK2_biosynth"/>
    <property type="match status" value="1"/>
</dbReference>
<dbReference type="KEGG" id="saca:FFV09_00750"/>
<dbReference type="InterPro" id="IPR003773">
    <property type="entry name" value="Menaquinone_biosynth"/>
</dbReference>
<comment type="pathway">
    <text evidence="1 4">Quinol/quinone metabolism; menaquinone biosynthesis.</text>
</comment>
<evidence type="ECO:0000313" key="5">
    <source>
        <dbReference type="EMBL" id="QDH19510.1"/>
    </source>
</evidence>
<keyword evidence="3 4" id="KW-0456">Lyase</keyword>
<reference evidence="5 6" key="1">
    <citation type="submission" date="2019-06" db="EMBL/GenBank/DDBJ databases">
        <title>Saccharibacillus brassicae sp. nov., an endophytic bacterium isolated from Chinese cabbage seeds (Brassica pekinensis).</title>
        <authorList>
            <person name="Jiang L."/>
            <person name="Lee J."/>
            <person name="Kim S.W."/>
        </authorList>
    </citation>
    <scope>NUCLEOTIDE SEQUENCE [LARGE SCALE GENOMIC DNA]</scope>
    <source>
        <strain evidence="6">KCTC 43072 / ATSA2</strain>
    </source>
</reference>
<dbReference type="CDD" id="cd13634">
    <property type="entry name" value="PBP2_Sco4506"/>
    <property type="match status" value="1"/>
</dbReference>
<comment type="function">
    <text evidence="4">Catalyzes the dehydration of chorismate into 3-[(1-carboxyvinyl)oxy]benzoate, a step in the biosynthesis of menaquinone (MK, vitamin K2).</text>
</comment>
<dbReference type="Proteomes" id="UP000316968">
    <property type="component" value="Chromosome"/>
</dbReference>
<evidence type="ECO:0000256" key="2">
    <source>
        <dbReference type="ARBA" id="ARBA00022428"/>
    </source>
</evidence>
<accession>A0A4Y6URX1</accession>
<evidence type="ECO:0000256" key="1">
    <source>
        <dbReference type="ARBA" id="ARBA00004863"/>
    </source>
</evidence>
<protein>
    <recommendedName>
        <fullName evidence="4">Chorismate dehydratase</fullName>
        <ecNumber evidence="4">4.2.1.151</ecNumber>
    </recommendedName>
    <alternativeName>
        <fullName evidence="4">Menaquinone biosynthetic enzyme MqnA</fullName>
    </alternativeName>
</protein>
<dbReference type="GO" id="GO:0009234">
    <property type="term" value="P:menaquinone biosynthetic process"/>
    <property type="evidence" value="ECO:0007669"/>
    <property type="project" value="UniProtKB-UniRule"/>
</dbReference>
<evidence type="ECO:0000256" key="3">
    <source>
        <dbReference type="ARBA" id="ARBA00023239"/>
    </source>
</evidence>
<dbReference type="PANTHER" id="PTHR37690">
    <property type="entry name" value="CHORISMATE DEHYDRATASE"/>
    <property type="match status" value="1"/>
</dbReference>
<sequence>MGGGNVKESGMLRLGRILYTNVWPVYHYFDDSALSFPATTRTELPAVLNRLLLEGELDMSPVSSFAYGMATDRFLLLPDLSVSADGPVRSILCFSKKPFAEAVHGRIALTNTSATSVNLLKIVAEKAYGAKPEYVTCEPNLEEMLEHADVALLIGDHAIRADWDNAGYTVTDLGAEWKNWTGKSMTFAVWTVSKAAAGRNPERIGELADALADSKRRSLADVRPVAEKAQAELGGELAYWQGYFENLRYDLTRERLEGLDLYFRYAREMGLLPQEAHIEIWTDNTRIRVNE</sequence>
<gene>
    <name evidence="4" type="primary">mqnA</name>
    <name evidence="5" type="ORF">FFV09_00750</name>
</gene>
<dbReference type="InterPro" id="IPR030868">
    <property type="entry name" value="MqnA"/>
</dbReference>
<dbReference type="EMBL" id="CP041217">
    <property type="protein sequence ID" value="QDH19510.1"/>
    <property type="molecule type" value="Genomic_DNA"/>
</dbReference>
<dbReference type="HAMAP" id="MF_00995">
    <property type="entry name" value="MqnA"/>
    <property type="match status" value="1"/>
</dbReference>
<evidence type="ECO:0000313" key="6">
    <source>
        <dbReference type="Proteomes" id="UP000316968"/>
    </source>
</evidence>
<name>A0A4Y6URX1_SACBS</name>
<evidence type="ECO:0000256" key="4">
    <source>
        <dbReference type="HAMAP-Rule" id="MF_00995"/>
    </source>
</evidence>
<dbReference type="AlphaFoldDB" id="A0A4Y6URX1"/>
<dbReference type="SUPFAM" id="SSF53850">
    <property type="entry name" value="Periplasmic binding protein-like II"/>
    <property type="match status" value="1"/>
</dbReference>
<organism evidence="5 6">
    <name type="scientific">Saccharibacillus brassicae</name>
    <dbReference type="NCBI Taxonomy" id="2583377"/>
    <lineage>
        <taxon>Bacteria</taxon>
        <taxon>Bacillati</taxon>
        <taxon>Bacillota</taxon>
        <taxon>Bacilli</taxon>
        <taxon>Bacillales</taxon>
        <taxon>Paenibacillaceae</taxon>
        <taxon>Saccharibacillus</taxon>
    </lineage>
</organism>
<keyword evidence="6" id="KW-1185">Reference proteome</keyword>
<dbReference type="PANTHER" id="PTHR37690:SF1">
    <property type="entry name" value="CHORISMATE DEHYDRATASE"/>
    <property type="match status" value="1"/>
</dbReference>
<keyword evidence="2 4" id="KW-0474">Menaquinone biosynthesis</keyword>
<comment type="similarity">
    <text evidence="4">Belongs to the MqnA/MqnD family. MqnA subfamily.</text>
</comment>
<dbReference type="Gene3D" id="3.40.190.10">
    <property type="entry name" value="Periplasmic binding protein-like II"/>
    <property type="match status" value="2"/>
</dbReference>
<dbReference type="GO" id="GO:0016836">
    <property type="term" value="F:hydro-lyase activity"/>
    <property type="evidence" value="ECO:0007669"/>
    <property type="project" value="UniProtKB-UniRule"/>
</dbReference>
<comment type="catalytic activity">
    <reaction evidence="4">
        <text>chorismate = 3-[(1-carboxyvinyl)-oxy]benzoate + H2O</text>
        <dbReference type="Rhea" id="RHEA:40051"/>
        <dbReference type="ChEBI" id="CHEBI:15377"/>
        <dbReference type="ChEBI" id="CHEBI:29748"/>
        <dbReference type="ChEBI" id="CHEBI:76981"/>
        <dbReference type="EC" id="4.2.1.151"/>
    </reaction>
</comment>
<proteinExistence type="inferred from homology"/>
<dbReference type="OrthoDB" id="9810112at2"/>